<proteinExistence type="predicted"/>
<dbReference type="Proteomes" id="UP001476282">
    <property type="component" value="Unassembled WGS sequence"/>
</dbReference>
<accession>A0ABP9ULG0</accession>
<name>A0ABP9ULG0_9BACT</name>
<reference evidence="1 2" key="1">
    <citation type="submission" date="2024-02" db="EMBL/GenBank/DDBJ databases">
        <title>Haloferula sargassicola NBRC 104335.</title>
        <authorList>
            <person name="Ichikawa N."/>
            <person name="Katano-Makiyama Y."/>
            <person name="Hidaka K."/>
        </authorList>
    </citation>
    <scope>NUCLEOTIDE SEQUENCE [LARGE SCALE GENOMIC DNA]</scope>
    <source>
        <strain evidence="1 2">NBRC 104335</strain>
    </source>
</reference>
<gene>
    <name evidence="1" type="ORF">Hsar01_01434</name>
</gene>
<evidence type="ECO:0000313" key="2">
    <source>
        <dbReference type="Proteomes" id="UP001476282"/>
    </source>
</evidence>
<protein>
    <submittedName>
        <fullName evidence="1">Uncharacterized protein</fullName>
    </submittedName>
</protein>
<organism evidence="1 2">
    <name type="scientific">Haloferula sargassicola</name>
    <dbReference type="NCBI Taxonomy" id="490096"/>
    <lineage>
        <taxon>Bacteria</taxon>
        <taxon>Pseudomonadati</taxon>
        <taxon>Verrucomicrobiota</taxon>
        <taxon>Verrucomicrobiia</taxon>
        <taxon>Verrucomicrobiales</taxon>
        <taxon>Verrucomicrobiaceae</taxon>
        <taxon>Haloferula</taxon>
    </lineage>
</organism>
<dbReference type="RefSeq" id="WP_353566366.1">
    <property type="nucleotide sequence ID" value="NZ_BAABRI010000007.1"/>
</dbReference>
<evidence type="ECO:0000313" key="1">
    <source>
        <dbReference type="EMBL" id="GAA5482217.1"/>
    </source>
</evidence>
<keyword evidence="2" id="KW-1185">Reference proteome</keyword>
<comment type="caution">
    <text evidence="1">The sequence shown here is derived from an EMBL/GenBank/DDBJ whole genome shotgun (WGS) entry which is preliminary data.</text>
</comment>
<dbReference type="EMBL" id="BAABRI010000007">
    <property type="protein sequence ID" value="GAA5482217.1"/>
    <property type="molecule type" value="Genomic_DNA"/>
</dbReference>
<sequence length="101" mass="10955">MKVLLLLVLFIAAPSGVPVHGPVPGTPEAVGPFVKISDATRLRWDNLVFRQLEFGSAITHELKGCVGKGLRHAEWCRSGTDWKAAPETTALHGKGEVLRMI</sequence>